<dbReference type="GO" id="GO:0009117">
    <property type="term" value="P:nucleotide metabolic process"/>
    <property type="evidence" value="ECO:0007669"/>
    <property type="project" value="UniProtKB-KW"/>
</dbReference>
<evidence type="ECO:0000256" key="3">
    <source>
        <dbReference type="ARBA" id="ARBA00022723"/>
    </source>
</evidence>
<comment type="cofactor">
    <cofactor evidence="10">
        <name>Mg(2+)</name>
        <dbReference type="ChEBI" id="CHEBI:18420"/>
    </cofactor>
    <text evidence="10">Binds 1 Mg(2+) ion per subunit.</text>
</comment>
<dbReference type="Gene3D" id="3.90.950.10">
    <property type="match status" value="1"/>
</dbReference>
<evidence type="ECO:0000256" key="4">
    <source>
        <dbReference type="ARBA" id="ARBA00022741"/>
    </source>
</evidence>
<accession>A0A378Q5J8</accession>
<feature type="binding site" evidence="10">
    <location>
        <begin position="204"/>
        <end position="205"/>
    </location>
    <ligand>
        <name>substrate</name>
    </ligand>
</feature>
<dbReference type="EC" id="3.6.1.66" evidence="10"/>
<dbReference type="InterPro" id="IPR029001">
    <property type="entry name" value="ITPase-like_fam"/>
</dbReference>
<sequence length="220" mass="23652">MTLPIFLFPQNQLVLASNNAGKLAELRHMFAQAGLDIEVIAQADLGIDDAIEDGKSFIENALIKARHASAISGLPALADDSGLCVDVLGGSPGIYSARFAADTPTFQQASARADKDHANNQKLLAQLAPYRDDNPIRAQFVCVLALVRHADDPLPMIAQGLWRGQVLPTPQGEHGFGYDPLFWSPEHAKSAAELGSAVKNRVSHRAQALQQLLSQLKNDA</sequence>
<feature type="active site" description="Proton acceptor" evidence="10">
    <location>
        <position position="80"/>
    </location>
</feature>
<evidence type="ECO:0000256" key="9">
    <source>
        <dbReference type="ARBA" id="ARBA00052017"/>
    </source>
</evidence>
<comment type="similarity">
    <text evidence="1 10 11">Belongs to the HAM1 NTPase family.</text>
</comment>
<dbReference type="GO" id="GO:0035870">
    <property type="term" value="F:dITP diphosphatase activity"/>
    <property type="evidence" value="ECO:0007669"/>
    <property type="project" value="UniProtKB-UniRule"/>
</dbReference>
<evidence type="ECO:0000256" key="10">
    <source>
        <dbReference type="HAMAP-Rule" id="MF_01405"/>
    </source>
</evidence>
<organism evidence="12 13">
    <name type="scientific">Faucicola atlantae</name>
    <dbReference type="NCBI Taxonomy" id="34059"/>
    <lineage>
        <taxon>Bacteria</taxon>
        <taxon>Pseudomonadati</taxon>
        <taxon>Pseudomonadota</taxon>
        <taxon>Gammaproteobacteria</taxon>
        <taxon>Moraxellales</taxon>
        <taxon>Moraxellaceae</taxon>
        <taxon>Faucicola</taxon>
    </lineage>
</organism>
<dbReference type="AlphaFoldDB" id="A0A378Q5J8"/>
<evidence type="ECO:0000256" key="8">
    <source>
        <dbReference type="ARBA" id="ARBA00051875"/>
    </source>
</evidence>
<proteinExistence type="inferred from homology"/>
<dbReference type="GO" id="GO:0017111">
    <property type="term" value="F:ribonucleoside triphosphate phosphatase activity"/>
    <property type="evidence" value="ECO:0007669"/>
    <property type="project" value="InterPro"/>
</dbReference>
<dbReference type="RefSeq" id="WP_067057356.1">
    <property type="nucleotide sequence ID" value="NZ_MXAO01000002.1"/>
</dbReference>
<evidence type="ECO:0000256" key="7">
    <source>
        <dbReference type="ARBA" id="ARBA00023080"/>
    </source>
</evidence>
<evidence type="ECO:0000256" key="11">
    <source>
        <dbReference type="RuleBase" id="RU003781"/>
    </source>
</evidence>
<dbReference type="GO" id="GO:0000166">
    <property type="term" value="F:nucleotide binding"/>
    <property type="evidence" value="ECO:0007669"/>
    <property type="project" value="UniProtKB-KW"/>
</dbReference>
<keyword evidence="6 10" id="KW-0460">Magnesium</keyword>
<dbReference type="SUPFAM" id="SSF52972">
    <property type="entry name" value="ITPase-like"/>
    <property type="match status" value="1"/>
</dbReference>
<evidence type="ECO:0000313" key="13">
    <source>
        <dbReference type="Proteomes" id="UP000255193"/>
    </source>
</evidence>
<evidence type="ECO:0000256" key="1">
    <source>
        <dbReference type="ARBA" id="ARBA00008023"/>
    </source>
</evidence>
<dbReference type="FunFam" id="3.90.950.10:FF:000001">
    <property type="entry name" value="dITP/XTP pyrophosphatase"/>
    <property type="match status" value="1"/>
</dbReference>
<dbReference type="Proteomes" id="UP000255193">
    <property type="component" value="Unassembled WGS sequence"/>
</dbReference>
<dbReference type="HAMAP" id="MF_01405">
    <property type="entry name" value="Non_canon_purine_NTPase"/>
    <property type="match status" value="1"/>
</dbReference>
<gene>
    <name evidence="12" type="primary">rdgB</name>
    <name evidence="12" type="ORF">NCTC11091_01933</name>
</gene>
<dbReference type="GO" id="GO:0005829">
    <property type="term" value="C:cytosol"/>
    <property type="evidence" value="ECO:0007669"/>
    <property type="project" value="TreeGrafter"/>
</dbReference>
<comment type="subunit">
    <text evidence="2 10">Homodimer.</text>
</comment>
<feature type="binding site" evidence="10">
    <location>
        <begin position="176"/>
        <end position="179"/>
    </location>
    <ligand>
        <name>substrate</name>
    </ligand>
</feature>
<dbReference type="EMBL" id="UGQA01000001">
    <property type="protein sequence ID" value="STY96123.1"/>
    <property type="molecule type" value="Genomic_DNA"/>
</dbReference>
<feature type="binding site" evidence="10">
    <location>
        <begin position="17"/>
        <end position="22"/>
    </location>
    <ligand>
        <name>substrate</name>
    </ligand>
</feature>
<keyword evidence="5 10" id="KW-0378">Hydrolase</keyword>
<feature type="binding site" evidence="10">
    <location>
        <position position="81"/>
    </location>
    <ligand>
        <name>substrate</name>
    </ligand>
</feature>
<dbReference type="Pfam" id="PF01725">
    <property type="entry name" value="Ham1p_like"/>
    <property type="match status" value="1"/>
</dbReference>
<dbReference type="PANTHER" id="PTHR11067">
    <property type="entry name" value="INOSINE TRIPHOSPHATE PYROPHOSPHATASE/HAM1 PROTEIN"/>
    <property type="match status" value="1"/>
</dbReference>
<evidence type="ECO:0000256" key="5">
    <source>
        <dbReference type="ARBA" id="ARBA00022801"/>
    </source>
</evidence>
<dbReference type="PANTHER" id="PTHR11067:SF9">
    <property type="entry name" value="INOSINE TRIPHOSPHATE PYROPHOSPHATASE"/>
    <property type="match status" value="1"/>
</dbReference>
<keyword evidence="3 10" id="KW-0479">Metal-binding</keyword>
<feature type="binding site" evidence="10">
    <location>
        <position position="80"/>
    </location>
    <ligand>
        <name>Mg(2+)</name>
        <dbReference type="ChEBI" id="CHEBI:18420"/>
    </ligand>
</feature>
<comment type="caution">
    <text evidence="10">Lacks conserved residue(s) required for the propagation of feature annotation.</text>
</comment>
<evidence type="ECO:0000256" key="2">
    <source>
        <dbReference type="ARBA" id="ARBA00011738"/>
    </source>
</evidence>
<comment type="catalytic activity">
    <reaction evidence="8 10">
        <text>dITP + H2O = dIMP + diphosphate + H(+)</text>
        <dbReference type="Rhea" id="RHEA:28342"/>
        <dbReference type="ChEBI" id="CHEBI:15377"/>
        <dbReference type="ChEBI" id="CHEBI:15378"/>
        <dbReference type="ChEBI" id="CHEBI:33019"/>
        <dbReference type="ChEBI" id="CHEBI:61194"/>
        <dbReference type="ChEBI" id="CHEBI:61382"/>
        <dbReference type="EC" id="3.6.1.66"/>
    </reaction>
</comment>
<keyword evidence="7 10" id="KW-0546">Nucleotide metabolism</keyword>
<comment type="catalytic activity">
    <reaction evidence="9 10">
        <text>XTP + H2O = XMP + diphosphate + H(+)</text>
        <dbReference type="Rhea" id="RHEA:28610"/>
        <dbReference type="ChEBI" id="CHEBI:15377"/>
        <dbReference type="ChEBI" id="CHEBI:15378"/>
        <dbReference type="ChEBI" id="CHEBI:33019"/>
        <dbReference type="ChEBI" id="CHEBI:57464"/>
        <dbReference type="ChEBI" id="CHEBI:61314"/>
        <dbReference type="EC" id="3.6.1.66"/>
    </reaction>
</comment>
<dbReference type="GO" id="GO:0036220">
    <property type="term" value="F:ITP diphosphatase activity"/>
    <property type="evidence" value="ECO:0007669"/>
    <property type="project" value="UniProtKB-UniRule"/>
</dbReference>
<evidence type="ECO:0000256" key="6">
    <source>
        <dbReference type="ARBA" id="ARBA00022842"/>
    </source>
</evidence>
<protein>
    <recommendedName>
        <fullName evidence="10">dITP/XTP pyrophosphatase</fullName>
        <ecNumber evidence="10">3.6.1.66</ecNumber>
    </recommendedName>
    <alternativeName>
        <fullName evidence="10">Non-canonical purine NTP pyrophosphatase</fullName>
    </alternativeName>
    <alternativeName>
        <fullName evidence="10">Non-standard purine NTP pyrophosphatase</fullName>
    </alternativeName>
    <alternativeName>
        <fullName evidence="10">Nucleoside-triphosphate diphosphatase</fullName>
    </alternativeName>
    <alternativeName>
        <fullName evidence="10">Nucleoside-triphosphate pyrophosphatase</fullName>
        <shortName evidence="10">NTPase</shortName>
    </alternativeName>
</protein>
<dbReference type="GO" id="GO:0046872">
    <property type="term" value="F:metal ion binding"/>
    <property type="evidence" value="ECO:0007669"/>
    <property type="project" value="UniProtKB-KW"/>
</dbReference>
<name>A0A378Q5J8_9GAMM</name>
<keyword evidence="4 10" id="KW-0547">Nucleotide-binding</keyword>
<dbReference type="NCBIfam" id="TIGR00042">
    <property type="entry name" value="RdgB/HAM1 family non-canonical purine NTP pyrophosphatase"/>
    <property type="match status" value="1"/>
</dbReference>
<comment type="catalytic activity">
    <reaction evidence="10">
        <text>ITP + H2O = IMP + diphosphate + H(+)</text>
        <dbReference type="Rhea" id="RHEA:29399"/>
        <dbReference type="ChEBI" id="CHEBI:15377"/>
        <dbReference type="ChEBI" id="CHEBI:15378"/>
        <dbReference type="ChEBI" id="CHEBI:33019"/>
        <dbReference type="ChEBI" id="CHEBI:58053"/>
        <dbReference type="ChEBI" id="CHEBI:61402"/>
        <dbReference type="EC" id="3.6.1.66"/>
    </reaction>
</comment>
<dbReference type="GO" id="GO:0036222">
    <property type="term" value="F:XTP diphosphatase activity"/>
    <property type="evidence" value="ECO:0007669"/>
    <property type="project" value="UniProtKB-UniRule"/>
</dbReference>
<dbReference type="CDD" id="cd00515">
    <property type="entry name" value="HAM1"/>
    <property type="match status" value="1"/>
</dbReference>
<dbReference type="GO" id="GO:0009146">
    <property type="term" value="P:purine nucleoside triphosphate catabolic process"/>
    <property type="evidence" value="ECO:0007669"/>
    <property type="project" value="UniProtKB-UniRule"/>
</dbReference>
<reference evidence="12 13" key="1">
    <citation type="submission" date="2018-06" db="EMBL/GenBank/DDBJ databases">
        <authorList>
            <consortium name="Pathogen Informatics"/>
            <person name="Doyle S."/>
        </authorList>
    </citation>
    <scope>NUCLEOTIDE SEQUENCE [LARGE SCALE GENOMIC DNA]</scope>
    <source>
        <strain evidence="12 13">NCTC11091</strain>
    </source>
</reference>
<feature type="binding site" evidence="10">
    <location>
        <position position="199"/>
    </location>
    <ligand>
        <name>substrate</name>
    </ligand>
</feature>
<evidence type="ECO:0000313" key="12">
    <source>
        <dbReference type="EMBL" id="STY96123.1"/>
    </source>
</evidence>
<dbReference type="InterPro" id="IPR020922">
    <property type="entry name" value="dITP/XTP_pyrophosphatase"/>
</dbReference>
<comment type="function">
    <text evidence="10">Pyrophosphatase that catalyzes the hydrolysis of nucleoside triphosphates to their monophosphate derivatives, with a high preference for the non-canonical purine nucleotides XTP (xanthosine triphosphate), dITP (deoxyinosine triphosphate) and ITP. Seems to function as a house-cleaning enzyme that removes non-canonical purine nucleotides from the nucleotide pool, thus preventing their incorporation into DNA/RNA and avoiding chromosomal lesions.</text>
</comment>
<dbReference type="InterPro" id="IPR002637">
    <property type="entry name" value="RdgB/HAM1"/>
</dbReference>